<gene>
    <name evidence="1" type="ORF">PVAND_017542</name>
</gene>
<dbReference type="EMBL" id="JADBJN010000004">
    <property type="protein sequence ID" value="KAG5669659.1"/>
    <property type="molecule type" value="Genomic_DNA"/>
</dbReference>
<dbReference type="OrthoDB" id="8052122at2759"/>
<evidence type="ECO:0000313" key="2">
    <source>
        <dbReference type="Proteomes" id="UP001107558"/>
    </source>
</evidence>
<name>A0A9J6BJC4_POLVA</name>
<comment type="caution">
    <text evidence="1">The sequence shown here is derived from an EMBL/GenBank/DDBJ whole genome shotgun (WGS) entry which is preliminary data.</text>
</comment>
<dbReference type="AlphaFoldDB" id="A0A9J6BJC4"/>
<proteinExistence type="predicted"/>
<accession>A0A9J6BJC4</accession>
<protein>
    <submittedName>
        <fullName evidence="1">Uncharacterized protein</fullName>
    </submittedName>
</protein>
<keyword evidence="2" id="KW-1185">Reference proteome</keyword>
<evidence type="ECO:0000313" key="1">
    <source>
        <dbReference type="EMBL" id="KAG5669659.1"/>
    </source>
</evidence>
<sequence length="181" mass="20839">MDPSKIQGKIREQMKREIKARIDSEKKWSFMSKPENNQFYNQTFLNLKVAEKFGEKSKDETTANQEIQIPQSQGESYFVSKVMYDSMNLCRCGRKKEGTHLIKCLQKCVIKYSDGQISTGATPSGEKDTSASPNIPRTTNDIFGFYQSKYKNLEKSTFYVTPKVHLKHKITDNIYNNIIIG</sequence>
<dbReference type="Proteomes" id="UP001107558">
    <property type="component" value="Chromosome 4"/>
</dbReference>
<organism evidence="1 2">
    <name type="scientific">Polypedilum vanderplanki</name>
    <name type="common">Sleeping chironomid midge</name>
    <dbReference type="NCBI Taxonomy" id="319348"/>
    <lineage>
        <taxon>Eukaryota</taxon>
        <taxon>Metazoa</taxon>
        <taxon>Ecdysozoa</taxon>
        <taxon>Arthropoda</taxon>
        <taxon>Hexapoda</taxon>
        <taxon>Insecta</taxon>
        <taxon>Pterygota</taxon>
        <taxon>Neoptera</taxon>
        <taxon>Endopterygota</taxon>
        <taxon>Diptera</taxon>
        <taxon>Nematocera</taxon>
        <taxon>Chironomoidea</taxon>
        <taxon>Chironomidae</taxon>
        <taxon>Chironominae</taxon>
        <taxon>Polypedilum</taxon>
        <taxon>Polypedilum</taxon>
    </lineage>
</organism>
<reference evidence="1" key="1">
    <citation type="submission" date="2021-03" db="EMBL/GenBank/DDBJ databases">
        <title>Chromosome level genome of the anhydrobiotic midge Polypedilum vanderplanki.</title>
        <authorList>
            <person name="Yoshida Y."/>
            <person name="Kikawada T."/>
            <person name="Gusev O."/>
        </authorList>
    </citation>
    <scope>NUCLEOTIDE SEQUENCE</scope>
    <source>
        <strain evidence="1">NIAS01</strain>
        <tissue evidence="1">Whole body or cell culture</tissue>
    </source>
</reference>